<feature type="domain" description="Ppx/GppA phosphatase N-terminal" evidence="1">
    <location>
        <begin position="44"/>
        <end position="294"/>
    </location>
</feature>
<comment type="caution">
    <text evidence="2">The sequence shown here is derived from an EMBL/GenBank/DDBJ whole genome shotgun (WGS) entry which is preliminary data.</text>
</comment>
<sequence>MKLKKLGAIDIGSNSVRLLITNVIHEPTKGYTYYKKSSMIRLPIRLGADSFMKGKITRSNRQRMLEGMKAYESIMKVHGVEDYRACATSAMREAVNGQKLVKKIKKATGINIEIIDGEEEARLIFESKLFDRVQPAESRFLYIDVGGGSTELTLLEGGDIVTSRSFKVGTVRLLNQMDTASEWVEMKTWIEQNVTPGSDLAMIGSGGNINKLHKMSGKKINEPLTMRYLNAQAKILSALTRDEKVTELGLNFDRADVIEPALSIYKSAMQWAHSRHMYVPKIGVSDGIVRDLYHRKYKDELEG</sequence>
<dbReference type="PANTHER" id="PTHR30005:SF0">
    <property type="entry name" value="RETROGRADE REGULATION PROTEIN 2"/>
    <property type="match status" value="1"/>
</dbReference>
<dbReference type="AlphaFoldDB" id="A0A6L3ZHW1"/>
<dbReference type="Proteomes" id="UP000484164">
    <property type="component" value="Unassembled WGS sequence"/>
</dbReference>
<accession>A0A6L3ZHW1</accession>
<evidence type="ECO:0000259" key="1">
    <source>
        <dbReference type="Pfam" id="PF02541"/>
    </source>
</evidence>
<dbReference type="Gene3D" id="3.30.420.150">
    <property type="entry name" value="Exopolyphosphatase. Domain 2"/>
    <property type="match status" value="1"/>
</dbReference>
<dbReference type="InterPro" id="IPR043129">
    <property type="entry name" value="ATPase_NBD"/>
</dbReference>
<gene>
    <name evidence="2" type="ORF">F8C82_03325</name>
</gene>
<dbReference type="InterPro" id="IPR003695">
    <property type="entry name" value="Ppx_GppA_N"/>
</dbReference>
<dbReference type="RefSeq" id="WP_151692012.1">
    <property type="nucleotide sequence ID" value="NZ_BMGX01000002.1"/>
</dbReference>
<reference evidence="2 3" key="1">
    <citation type="submission" date="2019-10" db="EMBL/GenBank/DDBJ databases">
        <title>Genome sequence of Phaeocystidibacter marisrubri JCM30614 (type strain).</title>
        <authorList>
            <person name="Bowman J.P."/>
        </authorList>
    </citation>
    <scope>NUCLEOTIDE SEQUENCE [LARGE SCALE GENOMIC DNA]</scope>
    <source>
        <strain evidence="2 3">JCM 30614</strain>
    </source>
</reference>
<evidence type="ECO:0000313" key="2">
    <source>
        <dbReference type="EMBL" id="KAB2817441.1"/>
    </source>
</evidence>
<dbReference type="SUPFAM" id="SSF53067">
    <property type="entry name" value="Actin-like ATPase domain"/>
    <property type="match status" value="2"/>
</dbReference>
<organism evidence="2 3">
    <name type="scientific">Phaeocystidibacter marisrubri</name>
    <dbReference type="NCBI Taxonomy" id="1577780"/>
    <lineage>
        <taxon>Bacteria</taxon>
        <taxon>Pseudomonadati</taxon>
        <taxon>Bacteroidota</taxon>
        <taxon>Flavobacteriia</taxon>
        <taxon>Flavobacteriales</taxon>
        <taxon>Phaeocystidibacteraceae</taxon>
        <taxon>Phaeocystidibacter</taxon>
    </lineage>
</organism>
<dbReference type="CDD" id="cd24006">
    <property type="entry name" value="ASKHA_NBD_PPX_GppA"/>
    <property type="match status" value="1"/>
</dbReference>
<dbReference type="Pfam" id="PF02541">
    <property type="entry name" value="Ppx-GppA"/>
    <property type="match status" value="1"/>
</dbReference>
<dbReference type="InterPro" id="IPR050273">
    <property type="entry name" value="GppA/Ppx_hydrolase"/>
</dbReference>
<dbReference type="Gene3D" id="3.30.420.40">
    <property type="match status" value="1"/>
</dbReference>
<protein>
    <submittedName>
        <fullName evidence="2">Exopolyphosphatase</fullName>
    </submittedName>
</protein>
<dbReference type="PANTHER" id="PTHR30005">
    <property type="entry name" value="EXOPOLYPHOSPHATASE"/>
    <property type="match status" value="1"/>
</dbReference>
<evidence type="ECO:0000313" key="3">
    <source>
        <dbReference type="Proteomes" id="UP000484164"/>
    </source>
</evidence>
<dbReference type="EMBL" id="WBVQ01000001">
    <property type="protein sequence ID" value="KAB2817441.1"/>
    <property type="molecule type" value="Genomic_DNA"/>
</dbReference>
<dbReference type="OrthoDB" id="9814545at2"/>
<proteinExistence type="predicted"/>
<name>A0A6L3ZHW1_9FLAO</name>
<keyword evidence="3" id="KW-1185">Reference proteome</keyword>
<dbReference type="GO" id="GO:0016462">
    <property type="term" value="F:pyrophosphatase activity"/>
    <property type="evidence" value="ECO:0007669"/>
    <property type="project" value="TreeGrafter"/>
</dbReference>